<accession>A0A9P0H273</accession>
<dbReference type="EMBL" id="OV725077">
    <property type="protein sequence ID" value="CAH1390660.1"/>
    <property type="molecule type" value="Genomic_DNA"/>
</dbReference>
<dbReference type="OrthoDB" id="284322at2759"/>
<keyword evidence="2" id="KW-1185">Reference proteome</keyword>
<proteinExistence type="predicted"/>
<dbReference type="Proteomes" id="UP001152798">
    <property type="component" value="Chromosome 1"/>
</dbReference>
<dbReference type="AlphaFoldDB" id="A0A9P0H273"/>
<organism evidence="1 2">
    <name type="scientific">Nezara viridula</name>
    <name type="common">Southern green stink bug</name>
    <name type="synonym">Cimex viridulus</name>
    <dbReference type="NCBI Taxonomy" id="85310"/>
    <lineage>
        <taxon>Eukaryota</taxon>
        <taxon>Metazoa</taxon>
        <taxon>Ecdysozoa</taxon>
        <taxon>Arthropoda</taxon>
        <taxon>Hexapoda</taxon>
        <taxon>Insecta</taxon>
        <taxon>Pterygota</taxon>
        <taxon>Neoptera</taxon>
        <taxon>Paraneoptera</taxon>
        <taxon>Hemiptera</taxon>
        <taxon>Heteroptera</taxon>
        <taxon>Panheteroptera</taxon>
        <taxon>Pentatomomorpha</taxon>
        <taxon>Pentatomoidea</taxon>
        <taxon>Pentatomidae</taxon>
        <taxon>Pentatominae</taxon>
        <taxon>Nezara</taxon>
    </lineage>
</organism>
<sequence>MKFRFCGEADCPDWLLMQINSLSNLSPPKLQELCEIVVQPLIGKEMDYIQLKNFSKAASLELSEVKACVSAVQQILKSGSCYAVSPSDLGQELEQLGLDRQHSQAIVEVYSKERNEIMNRLKDHMIRTGRLTDVKASKDGANGIVLHLSHTDYCDIKRENNVFMTKDQAQIFLAELKTLKKRMEQLETE</sequence>
<evidence type="ECO:0000313" key="1">
    <source>
        <dbReference type="EMBL" id="CAH1390660.1"/>
    </source>
</evidence>
<name>A0A9P0H273_NEZVI</name>
<evidence type="ECO:0000313" key="2">
    <source>
        <dbReference type="Proteomes" id="UP001152798"/>
    </source>
</evidence>
<dbReference type="PANTHER" id="PTHR16231:SF4">
    <property type="entry name" value="COMM DOMAIN-CONTAINING PROTEIN 4"/>
    <property type="match status" value="1"/>
</dbReference>
<protein>
    <recommendedName>
        <fullName evidence="3">COMM domain-containing protein 4</fullName>
    </recommendedName>
</protein>
<dbReference type="PANTHER" id="PTHR16231">
    <property type="entry name" value="COMM DOMAIN-CONTAINING PROTEIN 4-8 FAMILY MEMBER"/>
    <property type="match status" value="1"/>
</dbReference>
<reference evidence="1" key="1">
    <citation type="submission" date="2022-01" db="EMBL/GenBank/DDBJ databases">
        <authorList>
            <person name="King R."/>
        </authorList>
    </citation>
    <scope>NUCLEOTIDE SEQUENCE</scope>
</reference>
<evidence type="ECO:0008006" key="3">
    <source>
        <dbReference type="Google" id="ProtNLM"/>
    </source>
</evidence>
<gene>
    <name evidence="1" type="ORF">NEZAVI_LOCUS1828</name>
</gene>
<dbReference type="InterPro" id="IPR047155">
    <property type="entry name" value="COMMD4/6/7/8"/>
</dbReference>
<dbReference type="Pfam" id="PF21672">
    <property type="entry name" value="COMM_HN"/>
    <property type="match status" value="1"/>
</dbReference>